<feature type="compositionally biased region" description="Basic and acidic residues" evidence="1">
    <location>
        <begin position="46"/>
        <end position="56"/>
    </location>
</feature>
<dbReference type="OrthoDB" id="2418900at2759"/>
<reference evidence="2 3" key="1">
    <citation type="journal article" date="2008" name="Nature">
        <title>The genome of Laccaria bicolor provides insights into mycorrhizal symbiosis.</title>
        <authorList>
            <person name="Martin F."/>
            <person name="Aerts A."/>
            <person name="Ahren D."/>
            <person name="Brun A."/>
            <person name="Danchin E.G.J."/>
            <person name="Duchaussoy F."/>
            <person name="Gibon J."/>
            <person name="Kohler A."/>
            <person name="Lindquist E."/>
            <person name="Pereda V."/>
            <person name="Salamov A."/>
            <person name="Shapiro H.J."/>
            <person name="Wuyts J."/>
            <person name="Blaudez D."/>
            <person name="Buee M."/>
            <person name="Brokstein P."/>
            <person name="Canbaeck B."/>
            <person name="Cohen D."/>
            <person name="Courty P.E."/>
            <person name="Coutinho P.M."/>
            <person name="Delaruelle C."/>
            <person name="Detter J.C."/>
            <person name="Deveau A."/>
            <person name="DiFazio S."/>
            <person name="Duplessis S."/>
            <person name="Fraissinet-Tachet L."/>
            <person name="Lucic E."/>
            <person name="Frey-Klett P."/>
            <person name="Fourrey C."/>
            <person name="Feussner I."/>
            <person name="Gay G."/>
            <person name="Grimwood J."/>
            <person name="Hoegger P.J."/>
            <person name="Jain P."/>
            <person name="Kilaru S."/>
            <person name="Labbe J."/>
            <person name="Lin Y.C."/>
            <person name="Legue V."/>
            <person name="Le Tacon F."/>
            <person name="Marmeisse R."/>
            <person name="Melayah D."/>
            <person name="Montanini B."/>
            <person name="Muratet M."/>
            <person name="Nehls U."/>
            <person name="Niculita-Hirzel H."/>
            <person name="Oudot-Le Secq M.P."/>
            <person name="Peter M."/>
            <person name="Quesneville H."/>
            <person name="Rajashekar B."/>
            <person name="Reich M."/>
            <person name="Rouhier N."/>
            <person name="Schmutz J."/>
            <person name="Yin T."/>
            <person name="Chalot M."/>
            <person name="Henrissat B."/>
            <person name="Kuees U."/>
            <person name="Lucas S."/>
            <person name="Van de Peer Y."/>
            <person name="Podila G.K."/>
            <person name="Polle A."/>
            <person name="Pukkila P.J."/>
            <person name="Richardson P.M."/>
            <person name="Rouze P."/>
            <person name="Sanders I.R."/>
            <person name="Stajich J.E."/>
            <person name="Tunlid A."/>
            <person name="Tuskan G."/>
            <person name="Grigoriev I.V."/>
        </authorList>
    </citation>
    <scope>NUCLEOTIDE SEQUENCE [LARGE SCALE GENOMIC DNA]</scope>
    <source>
        <strain evidence="3">S238N-H82 / ATCC MYA-4686</strain>
    </source>
</reference>
<dbReference type="Proteomes" id="UP000001194">
    <property type="component" value="Unassembled WGS sequence"/>
</dbReference>
<keyword evidence="3" id="KW-1185">Reference proteome</keyword>
<evidence type="ECO:0000313" key="3">
    <source>
        <dbReference type="Proteomes" id="UP000001194"/>
    </source>
</evidence>
<accession>B0DIW8</accession>
<dbReference type="HOGENOM" id="CLU_717665_0_0_1"/>
<dbReference type="EMBL" id="DS547113">
    <property type="protein sequence ID" value="EDR05304.1"/>
    <property type="molecule type" value="Genomic_DNA"/>
</dbReference>
<dbReference type="InParanoid" id="B0DIW8"/>
<protein>
    <submittedName>
        <fullName evidence="2">Predicted protein</fullName>
    </submittedName>
</protein>
<name>B0DIW8_LACBS</name>
<proteinExistence type="predicted"/>
<feature type="region of interest" description="Disordered" evidence="1">
    <location>
        <begin position="165"/>
        <end position="195"/>
    </location>
</feature>
<evidence type="ECO:0000313" key="2">
    <source>
        <dbReference type="EMBL" id="EDR05304.1"/>
    </source>
</evidence>
<dbReference type="KEGG" id="lbc:LACBIDRAFT_329698"/>
<organism evidence="3">
    <name type="scientific">Laccaria bicolor (strain S238N-H82 / ATCC MYA-4686)</name>
    <name type="common">Bicoloured deceiver</name>
    <name type="synonym">Laccaria laccata var. bicolor</name>
    <dbReference type="NCBI Taxonomy" id="486041"/>
    <lineage>
        <taxon>Eukaryota</taxon>
        <taxon>Fungi</taxon>
        <taxon>Dikarya</taxon>
        <taxon>Basidiomycota</taxon>
        <taxon>Agaricomycotina</taxon>
        <taxon>Agaricomycetes</taxon>
        <taxon>Agaricomycetidae</taxon>
        <taxon>Agaricales</taxon>
        <taxon>Agaricineae</taxon>
        <taxon>Hydnangiaceae</taxon>
        <taxon>Laccaria</taxon>
    </lineage>
</organism>
<feature type="region of interest" description="Disordered" evidence="1">
    <location>
        <begin position="115"/>
        <end position="144"/>
    </location>
</feature>
<dbReference type="RefSeq" id="XP_001883862.1">
    <property type="nucleotide sequence ID" value="XM_001883827.1"/>
</dbReference>
<dbReference type="AlphaFoldDB" id="B0DIW8"/>
<feature type="region of interest" description="Disordered" evidence="1">
    <location>
        <begin position="40"/>
        <end position="80"/>
    </location>
</feature>
<dbReference type="GeneID" id="6079468"/>
<sequence>MPSTICEGCGKAYKRSGILPHLRKSKNPRCQAYHALLNDGQDLSTDSDKGADHEQELESDSATETDDARGSSPSVPMFGPAILDAHASEPVHDFSMHIDVAGDFYNDYEDYTMGDFELDDDGDGEEMVETSGEGGTDSDRDGDGDVEEEIKEIDIDVMAAEAEAGLEPERAGSEQPGATDLEDGHTHTAANDEPALRLHGGEEEPLKNRPFVIQFPGISAGAVHSQRNIDQNSQYSAAVGGRINQFAPFSSQMEWEIARWAQLRGPSSTAFNELMAIEEVSGLSSKDKKGSPSLIPHGLSFKNSGELNKLIDKSLPGRPAFKRHEVMVGSEVSEVYFRDVVAYIKSL</sequence>
<gene>
    <name evidence="2" type="ORF">LACBIDRAFT_329698</name>
</gene>
<evidence type="ECO:0000256" key="1">
    <source>
        <dbReference type="SAM" id="MobiDB-lite"/>
    </source>
</evidence>
<feature type="compositionally biased region" description="Acidic residues" evidence="1">
    <location>
        <begin position="115"/>
        <end position="128"/>
    </location>
</feature>